<sequence>MAQIEAAAGLSPGSGSLYKHFRSKEELLTAGMNRLLAGGDELADQLTTRAPQSPAEQLAAVVTAGLRRLDEDRDVSRLLFRGLESFPELLQRFGTEEIGRFHAEAVAMLADLADDPAGTTGTTDWEAVAVVLQGAVVHYWLMTDLFGAHPSGVGEDRFVKAAADLLSGFLGSEGRS</sequence>
<dbReference type="InterPro" id="IPR050109">
    <property type="entry name" value="HTH-type_TetR-like_transc_reg"/>
</dbReference>
<dbReference type="InterPro" id="IPR009057">
    <property type="entry name" value="Homeodomain-like_sf"/>
</dbReference>
<organism evidence="3 4">
    <name type="scientific">Ornithinimicrobium faecis</name>
    <dbReference type="NCBI Taxonomy" id="2934158"/>
    <lineage>
        <taxon>Bacteria</taxon>
        <taxon>Bacillati</taxon>
        <taxon>Actinomycetota</taxon>
        <taxon>Actinomycetes</taxon>
        <taxon>Micrococcales</taxon>
        <taxon>Ornithinimicrobiaceae</taxon>
        <taxon>Ornithinimicrobium</taxon>
    </lineage>
</organism>
<keyword evidence="1" id="KW-0238">DNA-binding</keyword>
<dbReference type="PANTHER" id="PTHR30055:SF226">
    <property type="entry name" value="HTH-TYPE TRANSCRIPTIONAL REGULATOR PKSA"/>
    <property type="match status" value="1"/>
</dbReference>
<evidence type="ECO:0000313" key="4">
    <source>
        <dbReference type="Proteomes" id="UP001056455"/>
    </source>
</evidence>
<dbReference type="SUPFAM" id="SSF46689">
    <property type="entry name" value="Homeodomain-like"/>
    <property type="match status" value="1"/>
</dbReference>
<dbReference type="Proteomes" id="UP001056455">
    <property type="component" value="Chromosome"/>
</dbReference>
<keyword evidence="4" id="KW-1185">Reference proteome</keyword>
<dbReference type="EMBL" id="CP099489">
    <property type="protein sequence ID" value="USQ80164.1"/>
    <property type="molecule type" value="Genomic_DNA"/>
</dbReference>
<name>A0ABY4YUB8_9MICO</name>
<evidence type="ECO:0000313" key="3">
    <source>
        <dbReference type="EMBL" id="USQ80164.1"/>
    </source>
</evidence>
<protein>
    <submittedName>
        <fullName evidence="3">TetR/AcrR family transcriptional regulator</fullName>
    </submittedName>
</protein>
<dbReference type="Gene3D" id="1.10.357.10">
    <property type="entry name" value="Tetracycline Repressor, domain 2"/>
    <property type="match status" value="1"/>
</dbReference>
<dbReference type="InterPro" id="IPR001647">
    <property type="entry name" value="HTH_TetR"/>
</dbReference>
<reference evidence="3" key="1">
    <citation type="submission" date="2022-06" db="EMBL/GenBank/DDBJ databases">
        <title>Ornithinimicrobium HY1793.</title>
        <authorList>
            <person name="Huang Y."/>
        </authorList>
    </citation>
    <scope>NUCLEOTIDE SEQUENCE</scope>
    <source>
        <strain evidence="3">HY1793</strain>
    </source>
</reference>
<accession>A0ABY4YUB8</accession>
<dbReference type="Pfam" id="PF00440">
    <property type="entry name" value="TetR_N"/>
    <property type="match status" value="1"/>
</dbReference>
<dbReference type="Gene3D" id="1.10.10.60">
    <property type="entry name" value="Homeodomain-like"/>
    <property type="match status" value="1"/>
</dbReference>
<dbReference type="PANTHER" id="PTHR30055">
    <property type="entry name" value="HTH-TYPE TRANSCRIPTIONAL REGULATOR RUTR"/>
    <property type="match status" value="1"/>
</dbReference>
<evidence type="ECO:0000259" key="2">
    <source>
        <dbReference type="Pfam" id="PF00440"/>
    </source>
</evidence>
<evidence type="ECO:0000256" key="1">
    <source>
        <dbReference type="ARBA" id="ARBA00023125"/>
    </source>
</evidence>
<proteinExistence type="predicted"/>
<gene>
    <name evidence="3" type="ORF">NF556_00435</name>
</gene>
<feature type="domain" description="HTH tetR-type" evidence="2">
    <location>
        <begin position="1"/>
        <end position="30"/>
    </location>
</feature>